<evidence type="ECO:0000256" key="2">
    <source>
        <dbReference type="ARBA" id="ARBA00009939"/>
    </source>
</evidence>
<dbReference type="Gene3D" id="2.60.120.290">
    <property type="entry name" value="Spermadhesin, CUB domain"/>
    <property type="match status" value="1"/>
</dbReference>
<reference evidence="12" key="1">
    <citation type="submission" date="2024-03" db="EMBL/GenBank/DDBJ databases">
        <authorList>
            <consortium name="ELIXIR-Norway"/>
            <consortium name="Elixir Norway"/>
        </authorList>
    </citation>
    <scope>NUCLEOTIDE SEQUENCE</scope>
</reference>
<dbReference type="PROSITE" id="PS01209">
    <property type="entry name" value="LDLRA_1"/>
    <property type="match status" value="1"/>
</dbReference>
<evidence type="ECO:0000256" key="7">
    <source>
        <dbReference type="ARBA" id="ARBA00023136"/>
    </source>
</evidence>
<dbReference type="Pfam" id="PF00057">
    <property type="entry name" value="Ldl_recept_a"/>
    <property type="match status" value="3"/>
</dbReference>
<dbReference type="InterPro" id="IPR036055">
    <property type="entry name" value="LDL_receptor-like_sf"/>
</dbReference>
<keyword evidence="13" id="KW-1185">Reference proteome</keyword>
<keyword evidence="7" id="KW-0472">Membrane</keyword>
<evidence type="ECO:0000256" key="3">
    <source>
        <dbReference type="ARBA" id="ARBA00022583"/>
    </source>
</evidence>
<dbReference type="InterPro" id="IPR023415">
    <property type="entry name" value="LDLR_class-A_CS"/>
</dbReference>
<name>A0ABP1A0I5_9BRYO</name>
<dbReference type="PROSITE" id="PS01180">
    <property type="entry name" value="CUB"/>
    <property type="match status" value="1"/>
</dbReference>
<dbReference type="Proteomes" id="UP001497522">
    <property type="component" value="Unassembled WGS sequence"/>
</dbReference>
<evidence type="ECO:0000259" key="11">
    <source>
        <dbReference type="PROSITE" id="PS01180"/>
    </source>
</evidence>
<dbReference type="InterPro" id="IPR000859">
    <property type="entry name" value="CUB_dom"/>
</dbReference>
<keyword evidence="4" id="KW-0812">Transmembrane</keyword>
<evidence type="ECO:0000256" key="4">
    <source>
        <dbReference type="ARBA" id="ARBA00022692"/>
    </source>
</evidence>
<dbReference type="InterPro" id="IPR035914">
    <property type="entry name" value="Sperma_CUB_dom_sf"/>
</dbReference>
<feature type="domain" description="CUB" evidence="11">
    <location>
        <begin position="1"/>
        <end position="70"/>
    </location>
</feature>
<dbReference type="EMBL" id="CAXHBF010000314">
    <property type="protein sequence ID" value="CAK9855842.1"/>
    <property type="molecule type" value="Genomic_DNA"/>
</dbReference>
<protein>
    <recommendedName>
        <fullName evidence="11">CUB domain-containing protein</fullName>
    </recommendedName>
</protein>
<evidence type="ECO:0000256" key="8">
    <source>
        <dbReference type="ARBA" id="ARBA00023157"/>
    </source>
</evidence>
<sequence length="299" mass="32845">LSTDEDLCCAYTWIKIGSTLDHEQRYCGRSEDNSLALKPFISQSNRLSIKFHTAVKVKGGRGFHLSYIVGPPKSAKCKSDEFHCENGKCILSNWKCNGRNECGDGSDERNCDDICLGANQVKCGSVSNHNRGAAGCYSFPKERCDFIWNCENGADERGCGGCPNDMFVCRTGRSCFSETKKCDGIMDCLDFTDELNCGFCGHNKTLCGTNSLTQCYDPFTSKCNRILDCPNGEDEIGCIHGCHNKILCSSGSGCYSPEERCNGVPECNDYSDEKNCSLDLCKAERGSFLCSNGRCIRAV</sequence>
<proteinExistence type="inferred from homology"/>
<dbReference type="PROSITE" id="PS50068">
    <property type="entry name" value="LDLRA_2"/>
    <property type="match status" value="4"/>
</dbReference>
<accession>A0ABP1A0I5</accession>
<evidence type="ECO:0000256" key="6">
    <source>
        <dbReference type="ARBA" id="ARBA00022989"/>
    </source>
</evidence>
<keyword evidence="5" id="KW-0677">Repeat</keyword>
<dbReference type="PRINTS" id="PR00261">
    <property type="entry name" value="LDLRECEPTOR"/>
</dbReference>
<dbReference type="SUPFAM" id="SSF49854">
    <property type="entry name" value="Spermadhesin, CUB domain"/>
    <property type="match status" value="1"/>
</dbReference>
<dbReference type="CDD" id="cd00112">
    <property type="entry name" value="LDLa"/>
    <property type="match status" value="2"/>
</dbReference>
<dbReference type="InterPro" id="IPR002172">
    <property type="entry name" value="LDrepeatLR_classA_rpt"/>
</dbReference>
<comment type="similarity">
    <text evidence="2">Belongs to the LDLR family.</text>
</comment>
<evidence type="ECO:0000256" key="9">
    <source>
        <dbReference type="ARBA" id="ARBA00023176"/>
    </source>
</evidence>
<keyword evidence="9" id="KW-0168">Coated pit</keyword>
<organism evidence="12 13">
    <name type="scientific">Sphagnum jensenii</name>
    <dbReference type="NCBI Taxonomy" id="128206"/>
    <lineage>
        <taxon>Eukaryota</taxon>
        <taxon>Viridiplantae</taxon>
        <taxon>Streptophyta</taxon>
        <taxon>Embryophyta</taxon>
        <taxon>Bryophyta</taxon>
        <taxon>Sphagnophytina</taxon>
        <taxon>Sphagnopsida</taxon>
        <taxon>Sphagnales</taxon>
        <taxon>Sphagnaceae</taxon>
        <taxon>Sphagnum</taxon>
    </lineage>
</organism>
<feature type="non-terminal residue" evidence="12">
    <location>
        <position position="299"/>
    </location>
</feature>
<comment type="caution">
    <text evidence="12">The sequence shown here is derived from an EMBL/GenBank/DDBJ whole genome shotgun (WGS) entry which is preliminary data.</text>
</comment>
<evidence type="ECO:0000313" key="13">
    <source>
        <dbReference type="Proteomes" id="UP001497522"/>
    </source>
</evidence>
<dbReference type="PANTHER" id="PTHR24270">
    <property type="entry name" value="LOW-DENSITY LIPOPROTEIN RECEPTOR-RELATED"/>
    <property type="match status" value="1"/>
</dbReference>
<evidence type="ECO:0000256" key="5">
    <source>
        <dbReference type="ARBA" id="ARBA00022737"/>
    </source>
</evidence>
<evidence type="ECO:0000313" key="12">
    <source>
        <dbReference type="EMBL" id="CAK9855842.1"/>
    </source>
</evidence>
<keyword evidence="8" id="KW-1015">Disulfide bond</keyword>
<dbReference type="SMART" id="SM00192">
    <property type="entry name" value="LDLa"/>
    <property type="match status" value="5"/>
</dbReference>
<dbReference type="PANTHER" id="PTHR24270:SF61">
    <property type="entry name" value="EGF-LIKE DOMAIN-CONTAINING PROTEIN"/>
    <property type="match status" value="1"/>
</dbReference>
<dbReference type="SUPFAM" id="SSF57424">
    <property type="entry name" value="LDL receptor-like module"/>
    <property type="match status" value="3"/>
</dbReference>
<gene>
    <name evidence="12" type="ORF">CSSPJE1EN2_LOCUS25774</name>
</gene>
<keyword evidence="6" id="KW-1133">Transmembrane helix</keyword>
<dbReference type="InterPro" id="IPR050685">
    <property type="entry name" value="LDLR"/>
</dbReference>
<dbReference type="Gene3D" id="4.10.400.10">
    <property type="entry name" value="Low-density Lipoprotein Receptor"/>
    <property type="match status" value="3"/>
</dbReference>
<evidence type="ECO:0000256" key="10">
    <source>
        <dbReference type="ARBA" id="ARBA00037878"/>
    </source>
</evidence>
<feature type="non-terminal residue" evidence="12">
    <location>
        <position position="1"/>
    </location>
</feature>
<comment type="subcellular location">
    <subcellularLocation>
        <location evidence="10">Membrane</location>
        <location evidence="10">Coated pit</location>
    </subcellularLocation>
    <subcellularLocation>
        <location evidence="1">Membrane</location>
        <topology evidence="1">Single-pass membrane protein</topology>
    </subcellularLocation>
</comment>
<keyword evidence="3" id="KW-0254">Endocytosis</keyword>
<evidence type="ECO:0000256" key="1">
    <source>
        <dbReference type="ARBA" id="ARBA00004167"/>
    </source>
</evidence>